<comment type="caution">
    <text evidence="14">The sequence shown here is derived from an EMBL/GenBank/DDBJ whole genome shotgun (WGS) entry which is preliminary data.</text>
</comment>
<evidence type="ECO:0000256" key="6">
    <source>
        <dbReference type="ARBA" id="ARBA00022556"/>
    </source>
</evidence>
<dbReference type="NCBIfam" id="TIGR00682">
    <property type="entry name" value="lpxK"/>
    <property type="match status" value="1"/>
</dbReference>
<dbReference type="GO" id="GO:0009245">
    <property type="term" value="P:lipid A biosynthetic process"/>
    <property type="evidence" value="ECO:0007669"/>
    <property type="project" value="UniProtKB-UniRule"/>
</dbReference>
<comment type="function">
    <text evidence="1 13">Transfers the gamma-phosphate of ATP to the 4'-position of a tetraacyldisaccharide 1-phosphate intermediate (termed DS-1-P) to form tetraacyldisaccharide 1,4'-bis-phosphate (lipid IVA).</text>
</comment>
<evidence type="ECO:0000256" key="2">
    <source>
        <dbReference type="ARBA" id="ARBA00004870"/>
    </source>
</evidence>
<dbReference type="Pfam" id="PF02606">
    <property type="entry name" value="LpxK"/>
    <property type="match status" value="1"/>
</dbReference>
<dbReference type="PANTHER" id="PTHR42724:SF1">
    <property type="entry name" value="TETRAACYLDISACCHARIDE 4'-KINASE, MITOCHONDRIAL-RELATED"/>
    <property type="match status" value="1"/>
</dbReference>
<dbReference type="GO" id="GO:0005524">
    <property type="term" value="F:ATP binding"/>
    <property type="evidence" value="ECO:0007669"/>
    <property type="project" value="UniProtKB-UniRule"/>
</dbReference>
<name>A0A4Q0UB42_9BACT</name>
<keyword evidence="7 13" id="KW-0808">Transferase</keyword>
<evidence type="ECO:0000256" key="5">
    <source>
        <dbReference type="ARBA" id="ARBA00022516"/>
    </source>
</evidence>
<dbReference type="InterPro" id="IPR003758">
    <property type="entry name" value="LpxK"/>
</dbReference>
<keyword evidence="10 13" id="KW-0067">ATP-binding</keyword>
<reference evidence="14" key="2">
    <citation type="submission" date="2021-09" db="EMBL/GenBank/DDBJ databases">
        <authorList>
            <person name="Gilroy R."/>
        </authorList>
    </citation>
    <scope>NUCLEOTIDE SEQUENCE</scope>
    <source>
        <strain evidence="14">4100</strain>
    </source>
</reference>
<dbReference type="SUPFAM" id="SSF52540">
    <property type="entry name" value="P-loop containing nucleoside triphosphate hydrolases"/>
    <property type="match status" value="1"/>
</dbReference>
<evidence type="ECO:0000256" key="7">
    <source>
        <dbReference type="ARBA" id="ARBA00022679"/>
    </source>
</evidence>
<proteinExistence type="inferred from homology"/>
<dbReference type="GO" id="GO:0009029">
    <property type="term" value="F:lipid-A 4'-kinase activity"/>
    <property type="evidence" value="ECO:0007669"/>
    <property type="project" value="UniProtKB-UniRule"/>
</dbReference>
<protein>
    <recommendedName>
        <fullName evidence="4 13">Tetraacyldisaccharide 4'-kinase</fullName>
        <ecNumber evidence="3 13">2.7.1.130</ecNumber>
    </recommendedName>
    <alternativeName>
        <fullName evidence="12 13">Lipid A 4'-kinase</fullName>
    </alternativeName>
</protein>
<evidence type="ECO:0000256" key="13">
    <source>
        <dbReference type="HAMAP-Rule" id="MF_00409"/>
    </source>
</evidence>
<dbReference type="Proteomes" id="UP000711407">
    <property type="component" value="Unassembled WGS sequence"/>
</dbReference>
<keyword evidence="8 13" id="KW-0547">Nucleotide-binding</keyword>
<evidence type="ECO:0000313" key="14">
    <source>
        <dbReference type="EMBL" id="HJE39404.1"/>
    </source>
</evidence>
<evidence type="ECO:0000256" key="12">
    <source>
        <dbReference type="ARBA" id="ARBA00029757"/>
    </source>
</evidence>
<evidence type="ECO:0000256" key="4">
    <source>
        <dbReference type="ARBA" id="ARBA00016436"/>
    </source>
</evidence>
<keyword evidence="6 13" id="KW-0441">Lipid A biosynthesis</keyword>
<comment type="similarity">
    <text evidence="13">Belongs to the LpxK family.</text>
</comment>
<dbReference type="InterPro" id="IPR027417">
    <property type="entry name" value="P-loop_NTPase"/>
</dbReference>
<keyword evidence="5 13" id="KW-0444">Lipid biosynthesis</keyword>
<dbReference type="EMBL" id="DYXT01000034">
    <property type="protein sequence ID" value="HJE39404.1"/>
    <property type="molecule type" value="Genomic_DNA"/>
</dbReference>
<feature type="binding site" evidence="13">
    <location>
        <begin position="51"/>
        <end position="58"/>
    </location>
    <ligand>
        <name>ATP</name>
        <dbReference type="ChEBI" id="CHEBI:30616"/>
    </ligand>
</feature>
<evidence type="ECO:0000313" key="15">
    <source>
        <dbReference type="Proteomes" id="UP000711407"/>
    </source>
</evidence>
<dbReference type="HAMAP" id="MF_00409">
    <property type="entry name" value="LpxK"/>
    <property type="match status" value="1"/>
</dbReference>
<accession>A0A4Q0UB42</accession>
<sequence length="369" mass="42499">MSKSKILDALLLYPLSRIYGAVMALRNKMFDAGILKQHEFDVPVIVVGNIAIGGTGKTPHTEYLIEALRYNYNIGVLSRGYKRRTKGFVLATHRSRPEDIGDESYQIFQKYGDDITVAVCEDRVKGIRQLLEINKDINLMILDDAFQHRYVKPAVSVVLTECTRPVFYDKLLPLGRLREPVSALNRADVVVVTKCTDDMKPMDCRIFKENLNLFPFQKLFFSKYAYGHLVSVFPESVTYIPYLDWLTESDSILTLTGVANPRPFVQHLRNYKAKVKLLRFPDHHAFSQSDMAMLKKKFDELPGQRKFIVTTEKDAVRLSNNPYFPHALKASIFYLPIKVEFMPQNEEEFDPALRQLIRNIRLAKKANIK</sequence>
<dbReference type="GO" id="GO:0005886">
    <property type="term" value="C:plasma membrane"/>
    <property type="evidence" value="ECO:0007669"/>
    <property type="project" value="TreeGrafter"/>
</dbReference>
<evidence type="ECO:0000256" key="9">
    <source>
        <dbReference type="ARBA" id="ARBA00022777"/>
    </source>
</evidence>
<evidence type="ECO:0000256" key="10">
    <source>
        <dbReference type="ARBA" id="ARBA00022840"/>
    </source>
</evidence>
<evidence type="ECO:0000256" key="1">
    <source>
        <dbReference type="ARBA" id="ARBA00002274"/>
    </source>
</evidence>
<evidence type="ECO:0000256" key="3">
    <source>
        <dbReference type="ARBA" id="ARBA00012071"/>
    </source>
</evidence>
<comment type="pathway">
    <text evidence="2 13">Glycolipid biosynthesis; lipid IV(A) biosynthesis; lipid IV(A) from (3R)-3-hydroxytetradecanoyl-[acyl-carrier-protein] and UDP-N-acetyl-alpha-D-glucosamine: step 6/6.</text>
</comment>
<dbReference type="PANTHER" id="PTHR42724">
    <property type="entry name" value="TETRAACYLDISACCHARIDE 4'-KINASE"/>
    <property type="match status" value="1"/>
</dbReference>
<comment type="catalytic activity">
    <reaction evidence="13">
        <text>a lipid A disaccharide + ATP = a lipid IVA + ADP + H(+)</text>
        <dbReference type="Rhea" id="RHEA:67840"/>
        <dbReference type="ChEBI" id="CHEBI:15378"/>
        <dbReference type="ChEBI" id="CHEBI:30616"/>
        <dbReference type="ChEBI" id="CHEBI:176343"/>
        <dbReference type="ChEBI" id="CHEBI:176425"/>
        <dbReference type="ChEBI" id="CHEBI:456216"/>
        <dbReference type="EC" id="2.7.1.130"/>
    </reaction>
</comment>
<dbReference type="AlphaFoldDB" id="A0A4Q0UB42"/>
<evidence type="ECO:0000256" key="11">
    <source>
        <dbReference type="ARBA" id="ARBA00023098"/>
    </source>
</evidence>
<keyword evidence="11 13" id="KW-0443">Lipid metabolism</keyword>
<evidence type="ECO:0000256" key="8">
    <source>
        <dbReference type="ARBA" id="ARBA00022741"/>
    </source>
</evidence>
<gene>
    <name evidence="13 14" type="primary">lpxK</name>
    <name evidence="14" type="ORF">K8V47_06575</name>
</gene>
<organism evidence="14 15">
    <name type="scientific">Candidatus Amulumruptor caecigallinarius</name>
    <dbReference type="NCBI Taxonomy" id="2109911"/>
    <lineage>
        <taxon>Bacteria</taxon>
        <taxon>Pseudomonadati</taxon>
        <taxon>Bacteroidota</taxon>
        <taxon>Bacteroidia</taxon>
        <taxon>Bacteroidales</taxon>
        <taxon>Muribaculaceae</taxon>
        <taxon>Candidatus Amulumruptor</taxon>
    </lineage>
</organism>
<dbReference type="EC" id="2.7.1.130" evidence="3 13"/>
<dbReference type="GO" id="GO:0009244">
    <property type="term" value="P:lipopolysaccharide core region biosynthetic process"/>
    <property type="evidence" value="ECO:0007669"/>
    <property type="project" value="TreeGrafter"/>
</dbReference>
<keyword evidence="9 13" id="KW-0418">Kinase</keyword>
<reference evidence="14" key="1">
    <citation type="journal article" date="2021" name="PeerJ">
        <title>Extensive microbial diversity within the chicken gut microbiome revealed by metagenomics and culture.</title>
        <authorList>
            <person name="Gilroy R."/>
            <person name="Ravi A."/>
            <person name="Getino M."/>
            <person name="Pursley I."/>
            <person name="Horton D.L."/>
            <person name="Alikhan N.F."/>
            <person name="Baker D."/>
            <person name="Gharbi K."/>
            <person name="Hall N."/>
            <person name="Watson M."/>
            <person name="Adriaenssens E.M."/>
            <person name="Foster-Nyarko E."/>
            <person name="Jarju S."/>
            <person name="Secka A."/>
            <person name="Antonio M."/>
            <person name="Oren A."/>
            <person name="Chaudhuri R.R."/>
            <person name="La Ragione R."/>
            <person name="Hildebrand F."/>
            <person name="Pallen M.J."/>
        </authorList>
    </citation>
    <scope>NUCLEOTIDE SEQUENCE</scope>
    <source>
        <strain evidence="14">4100</strain>
    </source>
</reference>